<dbReference type="CDD" id="cd05014">
    <property type="entry name" value="SIS_Kpsf"/>
    <property type="match status" value="1"/>
</dbReference>
<dbReference type="PANTHER" id="PTHR42745:SF1">
    <property type="entry name" value="ARABINOSE 5-PHOSPHATE ISOMERASE KDSD"/>
    <property type="match status" value="1"/>
</dbReference>
<dbReference type="AlphaFoldDB" id="A0A9D1F157"/>
<dbReference type="GO" id="GO:1901135">
    <property type="term" value="P:carbohydrate derivative metabolic process"/>
    <property type="evidence" value="ECO:0007669"/>
    <property type="project" value="InterPro"/>
</dbReference>
<dbReference type="EMBL" id="DVIU01000215">
    <property type="protein sequence ID" value="HIS37132.1"/>
    <property type="molecule type" value="Genomic_DNA"/>
</dbReference>
<dbReference type="NCBIfam" id="TIGR00393">
    <property type="entry name" value="kpsF"/>
    <property type="match status" value="1"/>
</dbReference>
<dbReference type="Pfam" id="PF00571">
    <property type="entry name" value="CBS"/>
    <property type="match status" value="2"/>
</dbReference>
<dbReference type="Gene3D" id="3.10.580.10">
    <property type="entry name" value="CBS-domain"/>
    <property type="match status" value="1"/>
</dbReference>
<organism evidence="10 11">
    <name type="scientific">Candidatus Scatousia excrementigallinarum</name>
    <dbReference type="NCBI Taxonomy" id="2840935"/>
    <lineage>
        <taxon>Bacteria</taxon>
        <taxon>Candidatus Scatousia</taxon>
    </lineage>
</organism>
<feature type="domain" description="CBS" evidence="8">
    <location>
        <begin position="204"/>
        <end position="262"/>
    </location>
</feature>
<dbReference type="PROSITE" id="PS51371">
    <property type="entry name" value="CBS"/>
    <property type="match status" value="2"/>
</dbReference>
<feature type="domain" description="CBS" evidence="8">
    <location>
        <begin position="270"/>
        <end position="322"/>
    </location>
</feature>
<comment type="similarity">
    <text evidence="1 4">Belongs to the SIS family. GutQ/KpsF subfamily.</text>
</comment>
<dbReference type="PANTHER" id="PTHR42745">
    <property type="match status" value="1"/>
</dbReference>
<dbReference type="FunFam" id="3.40.50.10490:FF:000011">
    <property type="entry name" value="Arabinose 5-phosphate isomerase"/>
    <property type="match status" value="1"/>
</dbReference>
<sequence>MTATSINELAKEVFDIEANSILRLKENIGENFDKAIEILYNCKGRVIVTGMGKSGLIGKKIAATLSSTGTPSYFLHPAESTHGDSGIITKQDVVIAISNSGETQELLNLLPIIKRFGVLMIGMTGKMGSTLAQASDVVLDISVEREACPLNKAPTASTTATLAMGDALAVCLLEKRGFTEEDFLIFHPSGALGKGFLYRVSDLMKTEDLPVAAENDSFNKVVEIITAHKLGMAMVLNSAGKLAGVLTDGDIRRTLMKYGNTSNLVIKDVMTVEPKRITADSYGASALNLMEKFSITALAVVDENNKPVGVIHIHDLLKAGVA</sequence>
<dbReference type="CDD" id="cd04604">
    <property type="entry name" value="CBS_pair_SIS_assoc"/>
    <property type="match status" value="1"/>
</dbReference>
<proteinExistence type="inferred from homology"/>
<evidence type="ECO:0000256" key="5">
    <source>
        <dbReference type="PIRSR" id="PIRSR004692-2"/>
    </source>
</evidence>
<dbReference type="PROSITE" id="PS51464">
    <property type="entry name" value="SIS"/>
    <property type="match status" value="1"/>
</dbReference>
<evidence type="ECO:0000313" key="11">
    <source>
        <dbReference type="Proteomes" id="UP000823928"/>
    </source>
</evidence>
<evidence type="ECO:0000256" key="7">
    <source>
        <dbReference type="PROSITE-ProRule" id="PRU00703"/>
    </source>
</evidence>
<dbReference type="Proteomes" id="UP000823928">
    <property type="component" value="Unassembled WGS sequence"/>
</dbReference>
<reference evidence="10" key="1">
    <citation type="submission" date="2020-10" db="EMBL/GenBank/DDBJ databases">
        <authorList>
            <person name="Gilroy R."/>
        </authorList>
    </citation>
    <scope>NUCLEOTIDE SEQUENCE</scope>
    <source>
        <strain evidence="10">6276</strain>
    </source>
</reference>
<dbReference type="InterPro" id="IPR004800">
    <property type="entry name" value="KdsD/KpsF-type"/>
</dbReference>
<dbReference type="InterPro" id="IPR046342">
    <property type="entry name" value="CBS_dom_sf"/>
</dbReference>
<evidence type="ECO:0000259" key="8">
    <source>
        <dbReference type="PROSITE" id="PS51371"/>
    </source>
</evidence>
<evidence type="ECO:0000256" key="3">
    <source>
        <dbReference type="ARBA" id="ARBA00023122"/>
    </source>
</evidence>
<dbReference type="InterPro" id="IPR046348">
    <property type="entry name" value="SIS_dom_sf"/>
</dbReference>
<feature type="site" description="Catalytically relevant" evidence="6">
    <location>
        <position position="146"/>
    </location>
</feature>
<dbReference type="PIRSF" id="PIRSF004692">
    <property type="entry name" value="KdsD_KpsF"/>
    <property type="match status" value="1"/>
</dbReference>
<dbReference type="SUPFAM" id="SSF53697">
    <property type="entry name" value="SIS domain"/>
    <property type="match status" value="1"/>
</dbReference>
<gene>
    <name evidence="10" type="ORF">IAC10_10985</name>
</gene>
<dbReference type="GO" id="GO:0046872">
    <property type="term" value="F:metal ion binding"/>
    <property type="evidence" value="ECO:0007669"/>
    <property type="project" value="UniProtKB-KW"/>
</dbReference>
<dbReference type="Pfam" id="PF01380">
    <property type="entry name" value="SIS"/>
    <property type="match status" value="1"/>
</dbReference>
<feature type="site" description="Catalytically relevant" evidence="6">
    <location>
        <position position="105"/>
    </location>
</feature>
<keyword evidence="5" id="KW-0862">Zinc</keyword>
<keyword evidence="5" id="KW-0479">Metal-binding</keyword>
<comment type="caution">
    <text evidence="10">The sequence shown here is derived from an EMBL/GenBank/DDBJ whole genome shotgun (WGS) entry which is preliminary data.</text>
</comment>
<evidence type="ECO:0000256" key="1">
    <source>
        <dbReference type="ARBA" id="ARBA00008165"/>
    </source>
</evidence>
<dbReference type="GO" id="GO:0019146">
    <property type="term" value="F:arabinose-5-phosphate isomerase activity"/>
    <property type="evidence" value="ECO:0007669"/>
    <property type="project" value="UniProtKB-ARBA"/>
</dbReference>
<evidence type="ECO:0000256" key="4">
    <source>
        <dbReference type="PIRNR" id="PIRNR004692"/>
    </source>
</evidence>
<dbReference type="GO" id="GO:0005975">
    <property type="term" value="P:carbohydrate metabolic process"/>
    <property type="evidence" value="ECO:0007669"/>
    <property type="project" value="InterPro"/>
</dbReference>
<dbReference type="Gene3D" id="3.40.50.10490">
    <property type="entry name" value="Glucose-6-phosphate isomerase like protein, domain 1"/>
    <property type="match status" value="1"/>
</dbReference>
<dbReference type="InterPro" id="IPR035474">
    <property type="entry name" value="SIS_Kpsf"/>
</dbReference>
<dbReference type="SMART" id="SM00116">
    <property type="entry name" value="CBS"/>
    <property type="match status" value="2"/>
</dbReference>
<keyword evidence="10" id="KW-0413">Isomerase</keyword>
<evidence type="ECO:0000259" key="9">
    <source>
        <dbReference type="PROSITE" id="PS51464"/>
    </source>
</evidence>
<dbReference type="InterPro" id="IPR050986">
    <property type="entry name" value="GutQ/KpsF_isomerases"/>
</dbReference>
<feature type="domain" description="SIS" evidence="9">
    <location>
        <begin position="35"/>
        <end position="178"/>
    </location>
</feature>
<evidence type="ECO:0000313" key="10">
    <source>
        <dbReference type="EMBL" id="HIS37132.1"/>
    </source>
</evidence>
<protein>
    <submittedName>
        <fullName evidence="10">KpsF/GutQ family sugar-phosphate isomerase</fullName>
    </submittedName>
</protein>
<feature type="site" description="Catalytically relevant" evidence="6">
    <location>
        <position position="187"/>
    </location>
</feature>
<dbReference type="InterPro" id="IPR001347">
    <property type="entry name" value="SIS_dom"/>
</dbReference>
<feature type="binding site" evidence="5">
    <location>
        <position position="76"/>
    </location>
    <ligand>
        <name>Zn(2+)</name>
        <dbReference type="ChEBI" id="CHEBI:29105"/>
    </ligand>
</feature>
<reference evidence="10" key="2">
    <citation type="journal article" date="2021" name="PeerJ">
        <title>Extensive microbial diversity within the chicken gut microbiome revealed by metagenomics and culture.</title>
        <authorList>
            <person name="Gilroy R."/>
            <person name="Ravi A."/>
            <person name="Getino M."/>
            <person name="Pursley I."/>
            <person name="Horton D.L."/>
            <person name="Alikhan N.F."/>
            <person name="Baker D."/>
            <person name="Gharbi K."/>
            <person name="Hall N."/>
            <person name="Watson M."/>
            <person name="Adriaenssens E.M."/>
            <person name="Foster-Nyarko E."/>
            <person name="Jarju S."/>
            <person name="Secka A."/>
            <person name="Antonio M."/>
            <person name="Oren A."/>
            <person name="Chaudhuri R.R."/>
            <person name="La Ragione R."/>
            <person name="Hildebrand F."/>
            <person name="Pallen M.J."/>
        </authorList>
    </citation>
    <scope>NUCLEOTIDE SEQUENCE</scope>
    <source>
        <strain evidence="10">6276</strain>
    </source>
</reference>
<evidence type="ECO:0000256" key="6">
    <source>
        <dbReference type="PIRSR" id="PIRSR004692-3"/>
    </source>
</evidence>
<keyword evidence="2" id="KW-0677">Repeat</keyword>
<feature type="site" description="Catalytically relevant" evidence="6">
    <location>
        <position position="53"/>
    </location>
</feature>
<name>A0A9D1F157_9BACT</name>
<evidence type="ECO:0000256" key="2">
    <source>
        <dbReference type="ARBA" id="ARBA00022737"/>
    </source>
</evidence>
<accession>A0A9D1F157</accession>
<dbReference type="GO" id="GO:0097367">
    <property type="term" value="F:carbohydrate derivative binding"/>
    <property type="evidence" value="ECO:0007669"/>
    <property type="project" value="InterPro"/>
</dbReference>
<dbReference type="InterPro" id="IPR000644">
    <property type="entry name" value="CBS_dom"/>
</dbReference>
<keyword evidence="3 7" id="KW-0129">CBS domain</keyword>